<reference evidence="1" key="1">
    <citation type="journal article" date="2021" name="Proc. Natl. Acad. Sci. U.S.A.">
        <title>A Catalog of Tens of Thousands of Viruses from Human Metagenomes Reveals Hidden Associations with Chronic Diseases.</title>
        <authorList>
            <person name="Tisza M.J."/>
            <person name="Buck C.B."/>
        </authorList>
    </citation>
    <scope>NUCLEOTIDE SEQUENCE</scope>
    <source>
        <strain evidence="1">CtOZu12</strain>
    </source>
</reference>
<proteinExistence type="predicted"/>
<name>A0A8D9PER0_9VIRU</name>
<evidence type="ECO:0000313" key="1">
    <source>
        <dbReference type="EMBL" id="DAD55831.1"/>
    </source>
</evidence>
<accession>A0A8D9PER0</accession>
<sequence>MIYLDMYNIDEYQAEKAKILSKGKKPNRHNIVQFIAAMTCLTKDLGDMDFGEFVYKKPENKNDWMILYSISKKFDAILEYCYDLIVWQPSWFVSFVSNASLWNAKTSGKLPQPFTYLNDGASYNNLLNGKLFHITWFDIIERKTFFEENEVVITQAFERALNGNNKICNKYFGSLGFYITRHWHDLQFAFALLDYLTIRITLDKYEKESCIWRTLEQHNIINNSKNCNEIRQTMVAIHKLHLSINAVNSILNFNSDSIATEKERAHNNYYNYWI</sequence>
<organism evidence="1">
    <name type="scientific">Bacteriophage sp</name>
    <dbReference type="NCBI Taxonomy" id="38018"/>
    <lineage>
        <taxon>Viruses</taxon>
    </lineage>
</organism>
<protein>
    <submittedName>
        <fullName evidence="1">Uncharacterized protein</fullName>
    </submittedName>
</protein>
<dbReference type="EMBL" id="BK029940">
    <property type="protein sequence ID" value="DAD55831.1"/>
    <property type="molecule type" value="Genomic_DNA"/>
</dbReference>